<reference evidence="4 5" key="1">
    <citation type="submission" date="2014-09" db="EMBL/GenBank/DDBJ databases">
        <authorList>
            <person name="Ellenberger Sabrina"/>
        </authorList>
    </citation>
    <scope>NUCLEOTIDE SEQUENCE [LARGE SCALE GENOMIC DNA]</scope>
    <source>
        <strain evidence="4 5">CBS 412.66</strain>
    </source>
</reference>
<dbReference type="SUPFAM" id="SSF48371">
    <property type="entry name" value="ARM repeat"/>
    <property type="match status" value="1"/>
</dbReference>
<evidence type="ECO:0000259" key="3">
    <source>
        <dbReference type="Pfam" id="PF05004"/>
    </source>
</evidence>
<dbReference type="InterPro" id="IPR011989">
    <property type="entry name" value="ARM-like"/>
</dbReference>
<evidence type="ECO:0000256" key="1">
    <source>
        <dbReference type="ARBA" id="ARBA00008828"/>
    </source>
</evidence>
<evidence type="ECO:0000256" key="2">
    <source>
        <dbReference type="SAM" id="MobiDB-lite"/>
    </source>
</evidence>
<comment type="similarity">
    <text evidence="1">Belongs to the IFRD family.</text>
</comment>
<dbReference type="InterPro" id="IPR016024">
    <property type="entry name" value="ARM-type_fold"/>
</dbReference>
<dbReference type="AlphaFoldDB" id="A0A0B7NHS6"/>
<organism evidence="4 5">
    <name type="scientific">Parasitella parasitica</name>
    <dbReference type="NCBI Taxonomy" id="35722"/>
    <lineage>
        <taxon>Eukaryota</taxon>
        <taxon>Fungi</taxon>
        <taxon>Fungi incertae sedis</taxon>
        <taxon>Mucoromycota</taxon>
        <taxon>Mucoromycotina</taxon>
        <taxon>Mucoromycetes</taxon>
        <taxon>Mucorales</taxon>
        <taxon>Mucorineae</taxon>
        <taxon>Mucoraceae</taxon>
        <taxon>Parasitella</taxon>
    </lineage>
</organism>
<feature type="domain" description="Interferon-related developmental regulator N-terminal" evidence="3">
    <location>
        <begin position="20"/>
        <end position="311"/>
    </location>
</feature>
<keyword evidence="5" id="KW-1185">Reference proteome</keyword>
<dbReference type="Pfam" id="PF05004">
    <property type="entry name" value="IFRD"/>
    <property type="match status" value="1"/>
</dbReference>
<dbReference type="InterPro" id="IPR007701">
    <property type="entry name" value="Interferon-rel_develop_reg_N"/>
</dbReference>
<dbReference type="Gene3D" id="1.25.10.10">
    <property type="entry name" value="Leucine-rich Repeat Variant"/>
    <property type="match status" value="1"/>
</dbReference>
<evidence type="ECO:0000313" key="4">
    <source>
        <dbReference type="EMBL" id="CEP18131.1"/>
    </source>
</evidence>
<dbReference type="InterPro" id="IPR039777">
    <property type="entry name" value="IFRD"/>
</dbReference>
<dbReference type="PANTHER" id="PTHR12354:SF1">
    <property type="entry name" value="INTERFERON-RELATED DEVELOPMENTAL REGULATOR 1"/>
    <property type="match status" value="1"/>
</dbReference>
<evidence type="ECO:0000313" key="5">
    <source>
        <dbReference type="Proteomes" id="UP000054107"/>
    </source>
</evidence>
<protein>
    <recommendedName>
        <fullName evidence="3">Interferon-related developmental regulator N-terminal domain-containing protein</fullName>
    </recommendedName>
</protein>
<dbReference type="Proteomes" id="UP000054107">
    <property type="component" value="Unassembled WGS sequence"/>
</dbReference>
<dbReference type="STRING" id="35722.A0A0B7NHS6"/>
<proteinExistence type="inferred from homology"/>
<feature type="region of interest" description="Disordered" evidence="2">
    <location>
        <begin position="396"/>
        <end position="421"/>
    </location>
</feature>
<sequence>MYGNFLPKKVPKVSSKLEKETPKAVHWTDELSQTIEDLSENKASNREELLETLVNILSSHQASSQIEDRLEDILGLLKRSLLKNSSTNEACLASKAIALTFINMDDISESEGDDLYRRILPSLRSRIKDSEQVEIKISCLQTLSLITYTAASDIDKQLVRNELFEFIETDGADYNVEDLPSGDLDNLFSEAIQAYGMLFAASFTTGAVDFDVLWEELEKVMPMHEILLESSDKDVRISAGENVGLMFETANVFLISDSDEEEDEEIAKPEYDNMDGLIHTLEGLSIDSSRHRAKSDRTEQKSVFRDVVKSVKENVKPTEELKIGGKTLTFRGWAKILPLNAFRHALGQGFQHHLKTNDLIKGIFRYSVGRQQEDDSDDSGDEVGFNRSALSNVDRRYFNEESKKSRTKQLRNARMGKEGLA</sequence>
<accession>A0A0B7NHS6</accession>
<name>A0A0B7NHS6_9FUNG</name>
<dbReference type="EMBL" id="LN733769">
    <property type="protein sequence ID" value="CEP18131.1"/>
    <property type="molecule type" value="Genomic_DNA"/>
</dbReference>
<dbReference type="OrthoDB" id="18978at2759"/>
<gene>
    <name evidence="4" type="primary">PARPA_12433.1 scaffold 45109</name>
</gene>
<dbReference type="PANTHER" id="PTHR12354">
    <property type="entry name" value="INTERFERON-RELATED DEVELOPMENTAL REGULATOR"/>
    <property type="match status" value="1"/>
</dbReference>